<proteinExistence type="predicted"/>
<evidence type="ECO:0000313" key="3">
    <source>
        <dbReference type="EMBL" id="BAY15853.1"/>
    </source>
</evidence>
<gene>
    <name evidence="3" type="ORF">NIES21_16740</name>
</gene>
<keyword evidence="1" id="KW-1133">Transmembrane helix</keyword>
<dbReference type="InterPro" id="IPR005183">
    <property type="entry name" value="DUF305_CopM-like"/>
</dbReference>
<dbReference type="EMBL" id="AP018174">
    <property type="protein sequence ID" value="BAY15853.1"/>
    <property type="molecule type" value="Genomic_DNA"/>
</dbReference>
<dbReference type="Pfam" id="PF03713">
    <property type="entry name" value="DUF305"/>
    <property type="match status" value="1"/>
</dbReference>
<reference evidence="3 4" key="1">
    <citation type="submission" date="2017-06" db="EMBL/GenBank/DDBJ databases">
        <title>Genome sequencing of cyanobaciteial culture collection at National Institute for Environmental Studies (NIES).</title>
        <authorList>
            <person name="Hirose Y."/>
            <person name="Shimura Y."/>
            <person name="Fujisawa T."/>
            <person name="Nakamura Y."/>
            <person name="Kawachi M."/>
        </authorList>
    </citation>
    <scope>NUCLEOTIDE SEQUENCE [LARGE SCALE GENOMIC DNA]</scope>
    <source>
        <strain evidence="3 4">NIES-21</strain>
    </source>
</reference>
<dbReference type="Proteomes" id="UP000218287">
    <property type="component" value="Chromosome"/>
</dbReference>
<name>A0A1Z4GEA9_9CYAN</name>
<keyword evidence="4" id="KW-1185">Reference proteome</keyword>
<organism evidence="3 4">
    <name type="scientific">Anabaenopsis circularis NIES-21</name>
    <dbReference type="NCBI Taxonomy" id="1085406"/>
    <lineage>
        <taxon>Bacteria</taxon>
        <taxon>Bacillati</taxon>
        <taxon>Cyanobacteriota</taxon>
        <taxon>Cyanophyceae</taxon>
        <taxon>Nostocales</taxon>
        <taxon>Nodulariaceae</taxon>
        <taxon>Anabaenopsis</taxon>
    </lineage>
</organism>
<dbReference type="PANTHER" id="PTHR36933:SF1">
    <property type="entry name" value="SLL0788 PROTEIN"/>
    <property type="match status" value="1"/>
</dbReference>
<protein>
    <recommendedName>
        <fullName evidence="2">DUF305 domain-containing protein</fullName>
    </recommendedName>
</protein>
<dbReference type="OrthoDB" id="517560at2"/>
<evidence type="ECO:0000313" key="4">
    <source>
        <dbReference type="Proteomes" id="UP000218287"/>
    </source>
</evidence>
<evidence type="ECO:0000256" key="1">
    <source>
        <dbReference type="SAM" id="Phobius"/>
    </source>
</evidence>
<keyword evidence="1" id="KW-0472">Membrane</keyword>
<evidence type="ECO:0000259" key="2">
    <source>
        <dbReference type="Pfam" id="PF03713"/>
    </source>
</evidence>
<dbReference type="Gene3D" id="1.20.1260.10">
    <property type="match status" value="1"/>
</dbReference>
<keyword evidence="1" id="KW-0812">Transmembrane</keyword>
<dbReference type="InterPro" id="IPR012347">
    <property type="entry name" value="Ferritin-like"/>
</dbReference>
<feature type="domain" description="DUF305" evidence="2">
    <location>
        <begin position="58"/>
        <end position="214"/>
    </location>
</feature>
<sequence>MLSKSTIYGLVGVLAGSAITALSITYTTRAAQQRPLQSPPCGTSSSMPHKMAGTHQVDQHFIEMMIPHHQGAVEMADLALQKAQHPELKKLATAIKADQNQEIDQMKAWYKQWYGAEVPATPKTGMGMVHGRGQNMPEMSMHSGMMGMGMNLETLKNASDFDKEFIRQMIPHHESAVMMAKMVANNATHPEIRNLAEAIIKSQTAEIQQMQQWYQAWSK</sequence>
<dbReference type="AlphaFoldDB" id="A0A1Z4GEA9"/>
<dbReference type="PANTHER" id="PTHR36933">
    <property type="entry name" value="SLL0788 PROTEIN"/>
    <property type="match status" value="1"/>
</dbReference>
<feature type="transmembrane region" description="Helical" evidence="1">
    <location>
        <begin position="6"/>
        <end position="26"/>
    </location>
</feature>
<accession>A0A1Z4GEA9</accession>